<evidence type="ECO:0000256" key="5">
    <source>
        <dbReference type="ARBA" id="ARBA00023136"/>
    </source>
</evidence>
<accession>A0A131XSP2</accession>
<dbReference type="InterPro" id="IPR037185">
    <property type="entry name" value="EmrE-like"/>
</dbReference>
<protein>
    <submittedName>
        <fullName evidence="7">Putative magnesium transporter nipa2</fullName>
    </submittedName>
</protein>
<feature type="transmembrane region" description="Helical" evidence="6">
    <location>
        <begin position="163"/>
        <end position="183"/>
    </location>
</feature>
<feature type="non-terminal residue" evidence="7">
    <location>
        <position position="1"/>
    </location>
</feature>
<dbReference type="AlphaFoldDB" id="A0A131XSP2"/>
<evidence type="ECO:0000256" key="1">
    <source>
        <dbReference type="ARBA" id="ARBA00004141"/>
    </source>
</evidence>
<evidence type="ECO:0000256" key="3">
    <source>
        <dbReference type="ARBA" id="ARBA00022692"/>
    </source>
</evidence>
<evidence type="ECO:0000256" key="4">
    <source>
        <dbReference type="ARBA" id="ARBA00022989"/>
    </source>
</evidence>
<feature type="transmembrane region" description="Helical" evidence="6">
    <location>
        <begin position="228"/>
        <end position="247"/>
    </location>
</feature>
<keyword evidence="4 6" id="KW-1133">Transmembrane helix</keyword>
<comment type="similarity">
    <text evidence="2">Belongs to the NIPA family.</text>
</comment>
<evidence type="ECO:0000256" key="6">
    <source>
        <dbReference type="SAM" id="Phobius"/>
    </source>
</evidence>
<evidence type="ECO:0000313" key="7">
    <source>
        <dbReference type="EMBL" id="JAP69248.1"/>
    </source>
</evidence>
<dbReference type="PANTHER" id="PTHR12570">
    <property type="match status" value="1"/>
</dbReference>
<reference evidence="7" key="1">
    <citation type="submission" date="2016-02" db="EMBL/GenBank/DDBJ databases">
        <title>RNAseq analyses of the midgut from blood- or serum-fed Ixodes ricinus ticks.</title>
        <authorList>
            <person name="Perner J."/>
            <person name="Provaznik J."/>
            <person name="Schrenkova J."/>
            <person name="Urbanova V."/>
            <person name="Ribeiro J.M."/>
            <person name="Kopacek P."/>
        </authorList>
    </citation>
    <scope>NUCLEOTIDE SEQUENCE</scope>
    <source>
        <tissue evidence="7">Gut</tissue>
    </source>
</reference>
<evidence type="ECO:0000256" key="2">
    <source>
        <dbReference type="ARBA" id="ARBA00007230"/>
    </source>
</evidence>
<feature type="transmembrane region" description="Helical" evidence="6">
    <location>
        <begin position="190"/>
        <end position="216"/>
    </location>
</feature>
<dbReference type="GO" id="GO:0016020">
    <property type="term" value="C:membrane"/>
    <property type="evidence" value="ECO:0007669"/>
    <property type="project" value="UniProtKB-SubCell"/>
</dbReference>
<feature type="transmembrane region" description="Helical" evidence="6">
    <location>
        <begin position="20"/>
        <end position="42"/>
    </location>
</feature>
<sequence>NAAMATSSNPLDLSDALAKSHFYTGLALAVSSSVFIGTSFIVKKKGLLRINKQGQTRAGAGGYGYLKEWVWWTGLILMAVGEAANFAAYAFAPASLVTPLGALSVLVSALLSSKFLNERLNLVGKVGCLLCVLGSTVIVLHSPKEGNVESMEQLGIMITEPAFIVYVIFVVTVTSILTVIYAPKYGTSNVVIYVAICSVIGSLSVMGCKGLGLALRESFAGRNEFTSWVTWVCLLGVVVCISIQMNYLNKALDVFNTSVVTPIYYVFFTTFVLIASAILFKEWGNMTAEDLIGMLTGFLTVVCAIFLLNAFKDWDVSLASLQGLLQSTRDQRDDLTAALLEERPAPTVHGVPLQHQAEGYQRINSKDEPLGITVSSTRIG</sequence>
<feature type="transmembrane region" description="Helical" evidence="6">
    <location>
        <begin position="122"/>
        <end position="143"/>
    </location>
</feature>
<keyword evidence="5 6" id="KW-0472">Membrane</keyword>
<feature type="transmembrane region" description="Helical" evidence="6">
    <location>
        <begin position="259"/>
        <end position="279"/>
    </location>
</feature>
<dbReference type="Pfam" id="PF05653">
    <property type="entry name" value="Mg_trans_NIPA"/>
    <property type="match status" value="1"/>
</dbReference>
<dbReference type="PANTHER" id="PTHR12570:SF92">
    <property type="entry name" value="SPICHTHYIN, ISOFORM B"/>
    <property type="match status" value="1"/>
</dbReference>
<comment type="subcellular location">
    <subcellularLocation>
        <location evidence="1">Membrane</location>
        <topology evidence="1">Multi-pass membrane protein</topology>
    </subcellularLocation>
</comment>
<organism evidence="7">
    <name type="scientific">Ixodes ricinus</name>
    <name type="common">Common tick</name>
    <name type="synonym">Acarus ricinus</name>
    <dbReference type="NCBI Taxonomy" id="34613"/>
    <lineage>
        <taxon>Eukaryota</taxon>
        <taxon>Metazoa</taxon>
        <taxon>Ecdysozoa</taxon>
        <taxon>Arthropoda</taxon>
        <taxon>Chelicerata</taxon>
        <taxon>Arachnida</taxon>
        <taxon>Acari</taxon>
        <taxon>Parasitiformes</taxon>
        <taxon>Ixodida</taxon>
        <taxon>Ixodoidea</taxon>
        <taxon>Ixodidae</taxon>
        <taxon>Ixodinae</taxon>
        <taxon>Ixodes</taxon>
    </lineage>
</organism>
<dbReference type="InterPro" id="IPR008521">
    <property type="entry name" value="Mg_trans_NIPA"/>
</dbReference>
<keyword evidence="3 6" id="KW-0812">Transmembrane</keyword>
<proteinExistence type="evidence at transcript level"/>
<feature type="transmembrane region" description="Helical" evidence="6">
    <location>
        <begin position="291"/>
        <end position="311"/>
    </location>
</feature>
<name>A0A131XSP2_IXORI</name>
<feature type="transmembrane region" description="Helical" evidence="6">
    <location>
        <begin position="86"/>
        <end position="110"/>
    </location>
</feature>
<dbReference type="EMBL" id="GEFM01006548">
    <property type="protein sequence ID" value="JAP69248.1"/>
    <property type="molecule type" value="mRNA"/>
</dbReference>
<dbReference type="GO" id="GO:0015095">
    <property type="term" value="F:magnesium ion transmembrane transporter activity"/>
    <property type="evidence" value="ECO:0007669"/>
    <property type="project" value="InterPro"/>
</dbReference>
<dbReference type="SUPFAM" id="SSF103481">
    <property type="entry name" value="Multidrug resistance efflux transporter EmrE"/>
    <property type="match status" value="1"/>
</dbReference>